<keyword evidence="1" id="KW-0732">Signal</keyword>
<comment type="caution">
    <text evidence="3">The sequence shown here is derived from an EMBL/GenBank/DDBJ whole genome shotgun (WGS) entry which is preliminary data.</text>
</comment>
<evidence type="ECO:0000259" key="2">
    <source>
        <dbReference type="Pfam" id="PF09917"/>
    </source>
</evidence>
<proteinExistence type="predicted"/>
<dbReference type="EMBL" id="WNDP01000071">
    <property type="protein sequence ID" value="KAF1023962.1"/>
    <property type="molecule type" value="Genomic_DNA"/>
</dbReference>
<dbReference type="Pfam" id="PF09917">
    <property type="entry name" value="DUF2147"/>
    <property type="match status" value="1"/>
</dbReference>
<accession>A0A833UQ51</accession>
<dbReference type="Proteomes" id="UP000490535">
    <property type="component" value="Unassembled WGS sequence"/>
</dbReference>
<dbReference type="PANTHER" id="PTHR36919">
    <property type="entry name" value="BLR1215 PROTEIN"/>
    <property type="match status" value="1"/>
</dbReference>
<organism evidence="3 4">
    <name type="scientific">Acinetobacter bereziniae</name>
    <name type="common">Acinetobacter genomosp. 10</name>
    <dbReference type="NCBI Taxonomy" id="106648"/>
    <lineage>
        <taxon>Bacteria</taxon>
        <taxon>Pseudomonadati</taxon>
        <taxon>Pseudomonadota</taxon>
        <taxon>Gammaproteobacteria</taxon>
        <taxon>Moraxellales</taxon>
        <taxon>Moraxellaceae</taxon>
        <taxon>Acinetobacter</taxon>
    </lineage>
</organism>
<dbReference type="PANTHER" id="PTHR36919:SF3">
    <property type="entry name" value="BLL5882 PROTEIN"/>
    <property type="match status" value="1"/>
</dbReference>
<dbReference type="Gene3D" id="2.40.128.520">
    <property type="match status" value="1"/>
</dbReference>
<evidence type="ECO:0000256" key="1">
    <source>
        <dbReference type="SAM" id="SignalP"/>
    </source>
</evidence>
<gene>
    <name evidence="3" type="ORF">GAK29_02792</name>
</gene>
<feature type="domain" description="DUF2147" evidence="2">
    <location>
        <begin position="25"/>
        <end position="147"/>
    </location>
</feature>
<dbReference type="InterPro" id="IPR019223">
    <property type="entry name" value="DUF2147"/>
</dbReference>
<protein>
    <recommendedName>
        <fullName evidence="2">DUF2147 domain-containing protein</fullName>
    </recommendedName>
</protein>
<evidence type="ECO:0000313" key="4">
    <source>
        <dbReference type="Proteomes" id="UP000490535"/>
    </source>
</evidence>
<evidence type="ECO:0000313" key="3">
    <source>
        <dbReference type="EMBL" id="KAF1023962.1"/>
    </source>
</evidence>
<dbReference type="AlphaFoldDB" id="A0A833UQ51"/>
<feature type="signal peptide" evidence="1">
    <location>
        <begin position="1"/>
        <end position="20"/>
    </location>
</feature>
<feature type="chain" id="PRO_5032606857" description="DUF2147 domain-containing protein" evidence="1">
    <location>
        <begin position="21"/>
        <end position="149"/>
    </location>
</feature>
<name>A0A833UQ51_ACIBZ</name>
<sequence>MKIKALVMFGCLFFTGLTQAADLAGKWKAIDDKTGYSRADVEISKNPNGTYSGKIYNTRPLPNSPLVGYCHKCKGNLKDAPIVGLKIIDNFKQSPDNPSEYVSGHVLDPLSGNIYSGKIKINPKGNRLTLRGYIGISLLGRSQTWVRIE</sequence>
<reference evidence="4" key="1">
    <citation type="journal article" date="2020" name="MBio">
        <title>Horizontal gene transfer to a defensive symbiont with a reduced genome amongst a multipartite beetle microbiome.</title>
        <authorList>
            <person name="Waterworth S.C."/>
            <person name="Florez L.V."/>
            <person name="Rees E.R."/>
            <person name="Hertweck C."/>
            <person name="Kaltenpoth M."/>
            <person name="Kwan J.C."/>
        </authorList>
    </citation>
    <scope>NUCLEOTIDE SEQUENCE [LARGE SCALE GENOMIC DNA]</scope>
</reference>